<feature type="active site" evidence="5">
    <location>
        <position position="19"/>
    </location>
</feature>
<gene>
    <name evidence="7" type="ORF">SAMN04488498_104160</name>
</gene>
<dbReference type="SUPFAM" id="SSF52788">
    <property type="entry name" value="Phosphotyrosine protein phosphatases I"/>
    <property type="match status" value="1"/>
</dbReference>
<proteinExistence type="inferred from homology"/>
<dbReference type="PRINTS" id="PR00719">
    <property type="entry name" value="LMWPTPASE"/>
</dbReference>
<keyword evidence="3" id="KW-0378">Hydrolase</keyword>
<dbReference type="Pfam" id="PF01451">
    <property type="entry name" value="LMWPc"/>
    <property type="match status" value="1"/>
</dbReference>
<dbReference type="InterPro" id="IPR050438">
    <property type="entry name" value="LMW_PTPase"/>
</dbReference>
<dbReference type="PANTHER" id="PTHR11717">
    <property type="entry name" value="LOW MOLECULAR WEIGHT PROTEIN TYROSINE PHOSPHATASE"/>
    <property type="match status" value="1"/>
</dbReference>
<dbReference type="InterPro" id="IPR017867">
    <property type="entry name" value="Tyr_phospatase_low_mol_wt"/>
</dbReference>
<feature type="active site" description="Nucleophile" evidence="5">
    <location>
        <position position="13"/>
    </location>
</feature>
<organism evidence="7 8">
    <name type="scientific">Neomesorhizobium albiziae</name>
    <dbReference type="NCBI Taxonomy" id="335020"/>
    <lineage>
        <taxon>Bacteria</taxon>
        <taxon>Pseudomonadati</taxon>
        <taxon>Pseudomonadota</taxon>
        <taxon>Alphaproteobacteria</taxon>
        <taxon>Hyphomicrobiales</taxon>
        <taxon>Phyllobacteriaceae</taxon>
        <taxon>Neomesorhizobium</taxon>
    </lineage>
</organism>
<sequence>MSARPPASILFVCLGNICRSPLAEGVFRSVVEARGMSGKVFIDSAGTGGWHQGSAPDPRSIAIAARHDIDIAGQKARKVLRDDFERFDLLLGMDRSNTDDLRAMAPAHAKDRVHLFLEFANGKAGDVPDPYYGGPDGFADVYRMIRDASGAMADRLGWRISAPPRGQASSIM</sequence>
<dbReference type="OrthoDB" id="9784339at2"/>
<dbReference type="InterPro" id="IPR036196">
    <property type="entry name" value="Ptyr_pPase_sf"/>
</dbReference>
<evidence type="ECO:0000256" key="2">
    <source>
        <dbReference type="ARBA" id="ARBA00013064"/>
    </source>
</evidence>
<dbReference type="CDD" id="cd16343">
    <property type="entry name" value="LMWPTP"/>
    <property type="match status" value="1"/>
</dbReference>
<evidence type="ECO:0000256" key="5">
    <source>
        <dbReference type="PIRSR" id="PIRSR617867-1"/>
    </source>
</evidence>
<keyword evidence="4" id="KW-0904">Protein phosphatase</keyword>
<dbReference type="EC" id="3.1.3.48" evidence="2"/>
<protein>
    <recommendedName>
        <fullName evidence="2">protein-tyrosine-phosphatase</fullName>
        <ecNumber evidence="2">3.1.3.48</ecNumber>
    </recommendedName>
</protein>
<evidence type="ECO:0000313" key="7">
    <source>
        <dbReference type="EMBL" id="SFK26115.1"/>
    </source>
</evidence>
<evidence type="ECO:0000256" key="4">
    <source>
        <dbReference type="ARBA" id="ARBA00022912"/>
    </source>
</evidence>
<evidence type="ECO:0000256" key="3">
    <source>
        <dbReference type="ARBA" id="ARBA00022801"/>
    </source>
</evidence>
<feature type="active site" description="Proton donor" evidence="5">
    <location>
        <position position="129"/>
    </location>
</feature>
<dbReference type="Gene3D" id="3.40.50.2300">
    <property type="match status" value="1"/>
</dbReference>
<dbReference type="AlphaFoldDB" id="A0A1I3Y2T4"/>
<evidence type="ECO:0000259" key="6">
    <source>
        <dbReference type="SMART" id="SM00226"/>
    </source>
</evidence>
<keyword evidence="8" id="KW-1185">Reference proteome</keyword>
<dbReference type="PANTHER" id="PTHR11717:SF7">
    <property type="entry name" value="LOW MOLECULAR WEIGHT PHOSPHOTYROSINE PROTEIN PHOSPHATASE"/>
    <property type="match status" value="1"/>
</dbReference>
<dbReference type="EMBL" id="FOSL01000004">
    <property type="protein sequence ID" value="SFK26115.1"/>
    <property type="molecule type" value="Genomic_DNA"/>
</dbReference>
<evidence type="ECO:0000313" key="8">
    <source>
        <dbReference type="Proteomes" id="UP000323300"/>
    </source>
</evidence>
<dbReference type="GO" id="GO:0004725">
    <property type="term" value="F:protein tyrosine phosphatase activity"/>
    <property type="evidence" value="ECO:0007669"/>
    <property type="project" value="UniProtKB-EC"/>
</dbReference>
<comment type="similarity">
    <text evidence="1">Belongs to the low molecular weight phosphotyrosine protein phosphatase family.</text>
</comment>
<dbReference type="Proteomes" id="UP000323300">
    <property type="component" value="Unassembled WGS sequence"/>
</dbReference>
<dbReference type="SMART" id="SM00226">
    <property type="entry name" value="LMWPc"/>
    <property type="match status" value="1"/>
</dbReference>
<dbReference type="RefSeq" id="WP_149759843.1">
    <property type="nucleotide sequence ID" value="NZ_BSPE01000007.1"/>
</dbReference>
<accession>A0A1I3Y2T4</accession>
<dbReference type="InterPro" id="IPR023485">
    <property type="entry name" value="Ptyr_pPase"/>
</dbReference>
<feature type="domain" description="Phosphotyrosine protein phosphatase I" evidence="6">
    <location>
        <begin position="7"/>
        <end position="155"/>
    </location>
</feature>
<name>A0A1I3Y2T4_9HYPH</name>
<evidence type="ECO:0000256" key="1">
    <source>
        <dbReference type="ARBA" id="ARBA00011063"/>
    </source>
</evidence>
<reference evidence="7 8" key="1">
    <citation type="submission" date="2016-10" db="EMBL/GenBank/DDBJ databases">
        <authorList>
            <person name="Varghese N."/>
            <person name="Submissions S."/>
        </authorList>
    </citation>
    <scope>NUCLEOTIDE SEQUENCE [LARGE SCALE GENOMIC DNA]</scope>
    <source>
        <strain evidence="7 8">DSM 21822</strain>
    </source>
</reference>